<protein>
    <submittedName>
        <fullName evidence="5">GT2 family glycosyltransferase</fullName>
    </submittedName>
</protein>
<evidence type="ECO:0000256" key="2">
    <source>
        <dbReference type="ARBA" id="ARBA00022676"/>
    </source>
</evidence>
<keyword evidence="6" id="KW-1185">Reference proteome</keyword>
<keyword evidence="3 5" id="KW-0808">Transferase</keyword>
<evidence type="ECO:0000256" key="3">
    <source>
        <dbReference type="ARBA" id="ARBA00022679"/>
    </source>
</evidence>
<dbReference type="AlphaFoldDB" id="A0A4R8M5M9"/>
<dbReference type="PANTHER" id="PTHR43179:SF12">
    <property type="entry name" value="GALACTOFURANOSYLTRANSFERASE GLFT2"/>
    <property type="match status" value="1"/>
</dbReference>
<dbReference type="EMBL" id="SORL01000011">
    <property type="protein sequence ID" value="TDY60633.1"/>
    <property type="molecule type" value="Genomic_DNA"/>
</dbReference>
<dbReference type="RefSeq" id="WP_133968674.1">
    <property type="nucleotide sequence ID" value="NZ_SORL01000011.1"/>
</dbReference>
<sequence length="282" mass="32037">MVIKKIAVLLTCHNRKAKTLESLKSLYLNKVPSGYTFDVFLVDDGSTDGTAEAVKEEFPKVNIITGNGNLFWNQGMRLAWKTAANSNAYDFYLWLNDDTIIEPNSLNHLFDCYEEIIAIDEKPSIMTGACYFFSNEKKFSYGGRTEAGPVIPNGKLQKCKYINGNIVLIPKLIHDQLGNLSSDYTHGMGDYDYGLRAINKGFNCYTTKEYVANCPPNEGIPGWCNPELSLTKRWKQLHSPLGLNIKEYNTFRKKFWGQKWILFALKAYAKMISPKTYSKISN</sequence>
<dbReference type="GO" id="GO:0016757">
    <property type="term" value="F:glycosyltransferase activity"/>
    <property type="evidence" value="ECO:0007669"/>
    <property type="project" value="UniProtKB-KW"/>
</dbReference>
<reference evidence="5 6" key="1">
    <citation type="submission" date="2019-03" db="EMBL/GenBank/DDBJ databases">
        <title>Genomic Encyclopedia of Type Strains, Phase III (KMG-III): the genomes of soil and plant-associated and newly described type strains.</title>
        <authorList>
            <person name="Whitman W."/>
        </authorList>
    </citation>
    <scope>NUCLEOTIDE SEQUENCE [LARGE SCALE GENOMIC DNA]</scope>
    <source>
        <strain evidence="5 6">CECT 8301</strain>
    </source>
</reference>
<keyword evidence="2" id="KW-0328">Glycosyltransferase</keyword>
<accession>A0A4R8M5M9</accession>
<evidence type="ECO:0000259" key="4">
    <source>
        <dbReference type="Pfam" id="PF00535"/>
    </source>
</evidence>
<dbReference type="Proteomes" id="UP000294824">
    <property type="component" value="Unassembled WGS sequence"/>
</dbReference>
<dbReference type="InterPro" id="IPR029044">
    <property type="entry name" value="Nucleotide-diphossugar_trans"/>
</dbReference>
<dbReference type="InterPro" id="IPR001173">
    <property type="entry name" value="Glyco_trans_2-like"/>
</dbReference>
<comment type="caution">
    <text evidence="5">The sequence shown here is derived from an EMBL/GenBank/DDBJ whole genome shotgun (WGS) entry which is preliminary data.</text>
</comment>
<feature type="domain" description="Glycosyltransferase 2-like" evidence="4">
    <location>
        <begin position="8"/>
        <end position="114"/>
    </location>
</feature>
<organism evidence="5 6">
    <name type="scientific">Algibacter lectus</name>
    <dbReference type="NCBI Taxonomy" id="221126"/>
    <lineage>
        <taxon>Bacteria</taxon>
        <taxon>Pseudomonadati</taxon>
        <taxon>Bacteroidota</taxon>
        <taxon>Flavobacteriia</taxon>
        <taxon>Flavobacteriales</taxon>
        <taxon>Flavobacteriaceae</taxon>
        <taxon>Algibacter</taxon>
    </lineage>
</organism>
<evidence type="ECO:0000313" key="5">
    <source>
        <dbReference type="EMBL" id="TDY60633.1"/>
    </source>
</evidence>
<name>A0A4R8M5M9_9FLAO</name>
<dbReference type="Gene3D" id="3.90.550.10">
    <property type="entry name" value="Spore Coat Polysaccharide Biosynthesis Protein SpsA, Chain A"/>
    <property type="match status" value="1"/>
</dbReference>
<dbReference type="PANTHER" id="PTHR43179">
    <property type="entry name" value="RHAMNOSYLTRANSFERASE WBBL"/>
    <property type="match status" value="1"/>
</dbReference>
<evidence type="ECO:0000313" key="6">
    <source>
        <dbReference type="Proteomes" id="UP000294824"/>
    </source>
</evidence>
<comment type="similarity">
    <text evidence="1">Belongs to the glycosyltransferase 2 family.</text>
</comment>
<evidence type="ECO:0000256" key="1">
    <source>
        <dbReference type="ARBA" id="ARBA00006739"/>
    </source>
</evidence>
<gene>
    <name evidence="5" type="ORF">DFQ06_3214</name>
</gene>
<dbReference type="SUPFAM" id="SSF53448">
    <property type="entry name" value="Nucleotide-diphospho-sugar transferases"/>
    <property type="match status" value="1"/>
</dbReference>
<proteinExistence type="inferred from homology"/>
<dbReference type="Pfam" id="PF00535">
    <property type="entry name" value="Glycos_transf_2"/>
    <property type="match status" value="1"/>
</dbReference>